<feature type="signal peptide" evidence="5">
    <location>
        <begin position="1"/>
        <end position="18"/>
    </location>
</feature>
<evidence type="ECO:0000313" key="8">
    <source>
        <dbReference type="Proteomes" id="UP001203297"/>
    </source>
</evidence>
<evidence type="ECO:0000256" key="4">
    <source>
        <dbReference type="ARBA" id="ARBA00023002"/>
    </source>
</evidence>
<feature type="chain" id="PRO_5042221905" description="FAD-binding PCMH-type domain-containing protein" evidence="5">
    <location>
        <begin position="19"/>
        <end position="496"/>
    </location>
</feature>
<dbReference type="SUPFAM" id="SSF56176">
    <property type="entry name" value="FAD-binding/transporter-associated domain-like"/>
    <property type="match status" value="1"/>
</dbReference>
<evidence type="ECO:0000256" key="5">
    <source>
        <dbReference type="SAM" id="SignalP"/>
    </source>
</evidence>
<dbReference type="InterPro" id="IPR050416">
    <property type="entry name" value="FAD-linked_Oxidoreductase"/>
</dbReference>
<dbReference type="GO" id="GO:0071949">
    <property type="term" value="F:FAD binding"/>
    <property type="evidence" value="ECO:0007669"/>
    <property type="project" value="InterPro"/>
</dbReference>
<accession>A0AAD4QL34</accession>
<dbReference type="Pfam" id="PF01565">
    <property type="entry name" value="FAD_binding_4"/>
    <property type="match status" value="1"/>
</dbReference>
<dbReference type="Gene3D" id="3.30.465.10">
    <property type="match status" value="1"/>
</dbReference>
<keyword evidence="8" id="KW-1185">Reference proteome</keyword>
<comment type="similarity">
    <text evidence="1">Belongs to the oxygen-dependent FAD-linked oxidoreductase family.</text>
</comment>
<dbReference type="InterPro" id="IPR036318">
    <property type="entry name" value="FAD-bd_PCMH-like_sf"/>
</dbReference>
<gene>
    <name evidence="7" type="ORF">B0F90DRAFT_1669113</name>
</gene>
<dbReference type="EMBL" id="WTXG01000029">
    <property type="protein sequence ID" value="KAI0298391.1"/>
    <property type="molecule type" value="Genomic_DNA"/>
</dbReference>
<name>A0AAD4QL34_9AGAM</name>
<evidence type="ECO:0000259" key="6">
    <source>
        <dbReference type="PROSITE" id="PS51387"/>
    </source>
</evidence>
<keyword evidence="4" id="KW-0560">Oxidoreductase</keyword>
<protein>
    <recommendedName>
        <fullName evidence="6">FAD-binding PCMH-type domain-containing protein</fullName>
    </recommendedName>
</protein>
<dbReference type="GO" id="GO:0016491">
    <property type="term" value="F:oxidoreductase activity"/>
    <property type="evidence" value="ECO:0007669"/>
    <property type="project" value="UniProtKB-KW"/>
</dbReference>
<dbReference type="PROSITE" id="PS51387">
    <property type="entry name" value="FAD_PCMH"/>
    <property type="match status" value="1"/>
</dbReference>
<keyword evidence="2" id="KW-0285">Flavoprotein</keyword>
<comment type="caution">
    <text evidence="7">The sequence shown here is derived from an EMBL/GenBank/DDBJ whole genome shotgun (WGS) entry which is preliminary data.</text>
</comment>
<dbReference type="Gene3D" id="3.30.43.10">
    <property type="entry name" value="Uridine Diphospho-n-acetylenolpyruvylglucosamine Reductase, domain 2"/>
    <property type="match status" value="1"/>
</dbReference>
<evidence type="ECO:0000256" key="2">
    <source>
        <dbReference type="ARBA" id="ARBA00022630"/>
    </source>
</evidence>
<organism evidence="7 8">
    <name type="scientific">Multifurca ochricompacta</name>
    <dbReference type="NCBI Taxonomy" id="376703"/>
    <lineage>
        <taxon>Eukaryota</taxon>
        <taxon>Fungi</taxon>
        <taxon>Dikarya</taxon>
        <taxon>Basidiomycota</taxon>
        <taxon>Agaricomycotina</taxon>
        <taxon>Agaricomycetes</taxon>
        <taxon>Russulales</taxon>
        <taxon>Russulaceae</taxon>
        <taxon>Multifurca</taxon>
    </lineage>
</organism>
<dbReference type="Proteomes" id="UP001203297">
    <property type="component" value="Unassembled WGS sequence"/>
</dbReference>
<proteinExistence type="inferred from homology"/>
<evidence type="ECO:0000256" key="1">
    <source>
        <dbReference type="ARBA" id="ARBA00005466"/>
    </source>
</evidence>
<sequence>MLKAAFMGCVLIIARVLHDRSVFDFDQGLEDEDLATVRNAQHPFADGYITTCENIVRSISPSSQLFYPGSQEFNAHIGHWANSSSQVAACSIEPGTPRDVGLILQELALTRTPFAVKGGGHTTNPGFSSTWGDIIVHEDSDTVEIGTGLTWTDVYAHLVPRGINVIGSRLNGVGVAGFTLGGGYSWKTNQYGLAVDTVTEFELVLPNGKVMVVTEKNKDLWFALKGGFNNYGIVTKITLKSHKQTDVWGASLNFAGDLIEKAQEAFVKFLEREHDHKGPNSEHLPTAMAHVSCLTMTPQMSFGLLLFHDGPEPPHGLYDELLDLPSTSKSIISGSFIDFISSIHIPGHNRIYFDGVPMLRYTEPIVKAFANETKASIKICFLHVESTPDDYLTHGEPSAYPPNRFPAVLPSGIYYGWTDESVDEHMVDALRTSSATLVAVGIKDGQDLENASSYGNYALFGTPLERIYGGNLKRLREIRKKYDPEDVMDLAGGWKF</sequence>
<dbReference type="Gene3D" id="3.40.462.20">
    <property type="match status" value="1"/>
</dbReference>
<dbReference type="InterPro" id="IPR012951">
    <property type="entry name" value="BBE"/>
</dbReference>
<keyword evidence="3" id="KW-0274">FAD</keyword>
<evidence type="ECO:0000256" key="3">
    <source>
        <dbReference type="ARBA" id="ARBA00022827"/>
    </source>
</evidence>
<feature type="domain" description="FAD-binding PCMH-type" evidence="6">
    <location>
        <begin position="58"/>
        <end position="244"/>
    </location>
</feature>
<dbReference type="InterPro" id="IPR006094">
    <property type="entry name" value="Oxid_FAD_bind_N"/>
</dbReference>
<dbReference type="InterPro" id="IPR016169">
    <property type="entry name" value="FAD-bd_PCMH_sub2"/>
</dbReference>
<dbReference type="Pfam" id="PF08031">
    <property type="entry name" value="BBE"/>
    <property type="match status" value="1"/>
</dbReference>
<reference evidence="7" key="1">
    <citation type="journal article" date="2022" name="New Phytol.">
        <title>Evolutionary transition to the ectomycorrhizal habit in the genomes of a hyperdiverse lineage of mushroom-forming fungi.</title>
        <authorList>
            <person name="Looney B."/>
            <person name="Miyauchi S."/>
            <person name="Morin E."/>
            <person name="Drula E."/>
            <person name="Courty P.E."/>
            <person name="Kohler A."/>
            <person name="Kuo A."/>
            <person name="LaButti K."/>
            <person name="Pangilinan J."/>
            <person name="Lipzen A."/>
            <person name="Riley R."/>
            <person name="Andreopoulos W."/>
            <person name="He G."/>
            <person name="Johnson J."/>
            <person name="Nolan M."/>
            <person name="Tritt A."/>
            <person name="Barry K.W."/>
            <person name="Grigoriev I.V."/>
            <person name="Nagy L.G."/>
            <person name="Hibbett D."/>
            <person name="Henrissat B."/>
            <person name="Matheny P.B."/>
            <person name="Labbe J."/>
            <person name="Martin F.M."/>
        </authorList>
    </citation>
    <scope>NUCLEOTIDE SEQUENCE</scope>
    <source>
        <strain evidence="7">BPL690</strain>
    </source>
</reference>
<dbReference type="AlphaFoldDB" id="A0AAD4QL34"/>
<dbReference type="InterPro" id="IPR016167">
    <property type="entry name" value="FAD-bd_PCMH_sub1"/>
</dbReference>
<dbReference type="InterPro" id="IPR016166">
    <property type="entry name" value="FAD-bd_PCMH"/>
</dbReference>
<evidence type="ECO:0000313" key="7">
    <source>
        <dbReference type="EMBL" id="KAI0298391.1"/>
    </source>
</evidence>
<dbReference type="PANTHER" id="PTHR42973:SF13">
    <property type="entry name" value="FAD-BINDING PCMH-TYPE DOMAIN-CONTAINING PROTEIN"/>
    <property type="match status" value="1"/>
</dbReference>
<keyword evidence="5" id="KW-0732">Signal</keyword>
<dbReference type="PANTHER" id="PTHR42973">
    <property type="entry name" value="BINDING OXIDOREDUCTASE, PUTATIVE (AFU_ORTHOLOGUE AFUA_1G17690)-RELATED"/>
    <property type="match status" value="1"/>
</dbReference>